<evidence type="ECO:0000256" key="1">
    <source>
        <dbReference type="ARBA" id="ARBA00004328"/>
    </source>
</evidence>
<dbReference type="GO" id="GO:0098015">
    <property type="term" value="C:virus tail"/>
    <property type="evidence" value="ECO:0007669"/>
    <property type="project" value="UniProtKB-KW"/>
</dbReference>
<protein>
    <submittedName>
        <fullName evidence="4">Intramolecular chaperone auto-processing domain containing protein</fullName>
    </submittedName>
</protein>
<keyword evidence="2" id="KW-0946">Virion</keyword>
<proteinExistence type="predicted"/>
<dbReference type="InterPro" id="IPR030392">
    <property type="entry name" value="S74_ICA"/>
</dbReference>
<name>A0A6J7VKY6_9CAUD</name>
<comment type="subcellular location">
    <subcellularLocation>
        <location evidence="1">Virion</location>
    </subcellularLocation>
</comment>
<reference evidence="4" key="1">
    <citation type="submission" date="2020-05" db="EMBL/GenBank/DDBJ databases">
        <authorList>
            <person name="Chiriac C."/>
            <person name="Salcher M."/>
            <person name="Ghai R."/>
            <person name="Kavagutti S V."/>
        </authorList>
    </citation>
    <scope>NUCLEOTIDE SEQUENCE</scope>
</reference>
<dbReference type="Pfam" id="PF13884">
    <property type="entry name" value="Peptidase_S74"/>
    <property type="match status" value="1"/>
</dbReference>
<dbReference type="PROSITE" id="PS51688">
    <property type="entry name" value="ICA"/>
    <property type="match status" value="1"/>
</dbReference>
<evidence type="ECO:0000259" key="3">
    <source>
        <dbReference type="PROSITE" id="PS51688"/>
    </source>
</evidence>
<keyword evidence="2" id="KW-1227">Viral tail protein</keyword>
<gene>
    <name evidence="4" type="ORF">UFOVP146_38</name>
</gene>
<dbReference type="EMBL" id="LR798192">
    <property type="protein sequence ID" value="CAB5079617.1"/>
    <property type="molecule type" value="Genomic_DNA"/>
</dbReference>
<feature type="domain" description="Peptidase S74" evidence="3">
    <location>
        <begin position="205"/>
        <end position="301"/>
    </location>
</feature>
<sequence>MSTKLKAGTATSGAVIDADTTGILEIQTGSTPTTAVTIDASQNVGINNANPTTDSLGALGGLVIGSGSGNKCITLYSGSGTQSNIAFTRTSASQNGLIQYDHSGDYMRFFTASTERMRIDSSGNLLVNATAQLASEKFTAKCTTNAQSAAFWQAYSSSNNTNVYFFHAYASGANSGTQCNFLNSSGSTVGSITSTGSVTAYVTASDYRLKENVKPMVGALSTVAKLKPVTYDWINGGYSSQGFIAHELQEIVPDCVVGKKDAVNEDGSIIPQAIDTSFLVATLTAALQELNAKVTALETQLGAK</sequence>
<accession>A0A6J7VKY6</accession>
<evidence type="ECO:0000313" key="4">
    <source>
        <dbReference type="EMBL" id="CAB5079617.1"/>
    </source>
</evidence>
<evidence type="ECO:0000256" key="2">
    <source>
        <dbReference type="ARBA" id="ARBA00022732"/>
    </source>
</evidence>
<organism evidence="4">
    <name type="scientific">uncultured Caudovirales phage</name>
    <dbReference type="NCBI Taxonomy" id="2100421"/>
    <lineage>
        <taxon>Viruses</taxon>
        <taxon>Duplodnaviria</taxon>
        <taxon>Heunggongvirae</taxon>
        <taxon>Uroviricota</taxon>
        <taxon>Caudoviricetes</taxon>
        <taxon>Peduoviridae</taxon>
        <taxon>Maltschvirus</taxon>
        <taxon>Maltschvirus maltsch</taxon>
    </lineage>
</organism>